<dbReference type="GO" id="GO:0016757">
    <property type="term" value="F:glycosyltransferase activity"/>
    <property type="evidence" value="ECO:0007669"/>
    <property type="project" value="UniProtKB-KW"/>
</dbReference>
<evidence type="ECO:0000256" key="4">
    <source>
        <dbReference type="ARBA" id="ARBA00022679"/>
    </source>
</evidence>
<dbReference type="SUPFAM" id="SSF53448">
    <property type="entry name" value="Nucleotide-diphospho-sugar transferases"/>
    <property type="match status" value="1"/>
</dbReference>
<evidence type="ECO:0000256" key="2">
    <source>
        <dbReference type="ARBA" id="ARBA00022475"/>
    </source>
</evidence>
<dbReference type="Gene3D" id="3.90.550.10">
    <property type="entry name" value="Spore Coat Polysaccharide Biosynthesis Protein SpsA, Chain A"/>
    <property type="match status" value="1"/>
</dbReference>
<proteinExistence type="predicted"/>
<evidence type="ECO:0000256" key="1">
    <source>
        <dbReference type="ARBA" id="ARBA00004236"/>
    </source>
</evidence>
<feature type="region of interest" description="Disordered" evidence="6">
    <location>
        <begin position="332"/>
        <end position="359"/>
    </location>
</feature>
<accession>A0A836C179</accession>
<feature type="region of interest" description="Disordered" evidence="6">
    <location>
        <begin position="120"/>
        <end position="201"/>
    </location>
</feature>
<dbReference type="PANTHER" id="PTHR43646">
    <property type="entry name" value="GLYCOSYLTRANSFERASE"/>
    <property type="match status" value="1"/>
</dbReference>
<gene>
    <name evidence="8" type="ORF">HYH03_005292</name>
</gene>
<dbReference type="InterPro" id="IPR026461">
    <property type="entry name" value="Trfase_2_rSAM/seldom_assoc"/>
</dbReference>
<evidence type="ECO:0000256" key="5">
    <source>
        <dbReference type="ARBA" id="ARBA00023136"/>
    </source>
</evidence>
<keyword evidence="2" id="KW-1003">Cell membrane</keyword>
<protein>
    <recommendedName>
        <fullName evidence="7">Glycosyltransferase 2-like domain-containing protein</fullName>
    </recommendedName>
</protein>
<keyword evidence="9" id="KW-1185">Reference proteome</keyword>
<dbReference type="EMBL" id="JAEHOE010000018">
    <property type="protein sequence ID" value="KAG2496465.1"/>
    <property type="molecule type" value="Genomic_DNA"/>
</dbReference>
<evidence type="ECO:0000256" key="6">
    <source>
        <dbReference type="SAM" id="MobiDB-lite"/>
    </source>
</evidence>
<dbReference type="OrthoDB" id="191769at2759"/>
<keyword evidence="5" id="KW-0472">Membrane</keyword>
<reference evidence="8" key="1">
    <citation type="journal article" date="2020" name="bioRxiv">
        <title>Comparative genomics of Chlamydomonas.</title>
        <authorList>
            <person name="Craig R.J."/>
            <person name="Hasan A.R."/>
            <person name="Ness R.W."/>
            <person name="Keightley P.D."/>
        </authorList>
    </citation>
    <scope>NUCLEOTIDE SEQUENCE</scope>
    <source>
        <strain evidence="8">CCAP 11/70</strain>
    </source>
</reference>
<dbReference type="PANTHER" id="PTHR43646:SF2">
    <property type="entry name" value="GLYCOSYLTRANSFERASE 2-LIKE DOMAIN-CONTAINING PROTEIN"/>
    <property type="match status" value="1"/>
</dbReference>
<dbReference type="Proteomes" id="UP000612055">
    <property type="component" value="Unassembled WGS sequence"/>
</dbReference>
<evidence type="ECO:0000313" key="9">
    <source>
        <dbReference type="Proteomes" id="UP000612055"/>
    </source>
</evidence>
<evidence type="ECO:0000259" key="7">
    <source>
        <dbReference type="Pfam" id="PF00535"/>
    </source>
</evidence>
<keyword evidence="4" id="KW-0808">Transferase</keyword>
<dbReference type="InterPro" id="IPR029044">
    <property type="entry name" value="Nucleotide-diphossugar_trans"/>
</dbReference>
<dbReference type="InterPro" id="IPR001173">
    <property type="entry name" value="Glyco_trans_2-like"/>
</dbReference>
<comment type="subcellular location">
    <subcellularLocation>
        <location evidence="1">Cell membrane</location>
    </subcellularLocation>
</comment>
<sequence length="359" mass="38303">MGQTSSVSCGVDDSAPLKLSVIVPALNESTSIASALQSVLSAAVPPLEVITVDGGSNDGTADVARRHGSKVVVSERGRGKQLNAGWRAAKGDWCLFLHADSQLPPRYDEQIAAALQRRRWDGKGQGRRHWATPAAHTPGVQQPPDAQREPRAGQTGHLTPLPVGMQEAAEVNAPSTARAGPGRWASRLDRSAEASGSGRSCEPTWGAFASFDTDLRNPLWRAVLTRGVELRTRLLHRPYGDQAIFVRRDALEACGGFRDWPLLEDLDLVTRLGRKSAPVIVDARVFTSGRRWETVGFVRNTLINQAILVAFAAGVPPQTLAEWYRSARRAAAGAGSAPGPSSDRPSHAAAAQPARSSAS</sequence>
<evidence type="ECO:0000313" key="8">
    <source>
        <dbReference type="EMBL" id="KAG2496465.1"/>
    </source>
</evidence>
<dbReference type="CDD" id="cd02522">
    <property type="entry name" value="GT_2_like_a"/>
    <property type="match status" value="1"/>
</dbReference>
<dbReference type="AlphaFoldDB" id="A0A836C179"/>
<keyword evidence="3" id="KW-0328">Glycosyltransferase</keyword>
<dbReference type="GO" id="GO:0005886">
    <property type="term" value="C:plasma membrane"/>
    <property type="evidence" value="ECO:0007669"/>
    <property type="project" value="UniProtKB-SubCell"/>
</dbReference>
<feature type="domain" description="Glycosyltransferase 2-like" evidence="7">
    <location>
        <begin position="20"/>
        <end position="119"/>
    </location>
</feature>
<dbReference type="Pfam" id="PF00535">
    <property type="entry name" value="Glycos_transf_2"/>
    <property type="match status" value="1"/>
</dbReference>
<organism evidence="8 9">
    <name type="scientific">Edaphochlamys debaryana</name>
    <dbReference type="NCBI Taxonomy" id="47281"/>
    <lineage>
        <taxon>Eukaryota</taxon>
        <taxon>Viridiplantae</taxon>
        <taxon>Chlorophyta</taxon>
        <taxon>core chlorophytes</taxon>
        <taxon>Chlorophyceae</taxon>
        <taxon>CS clade</taxon>
        <taxon>Chlamydomonadales</taxon>
        <taxon>Chlamydomonadales incertae sedis</taxon>
        <taxon>Edaphochlamys</taxon>
    </lineage>
</organism>
<evidence type="ECO:0000256" key="3">
    <source>
        <dbReference type="ARBA" id="ARBA00022676"/>
    </source>
</evidence>
<name>A0A836C179_9CHLO</name>
<comment type="caution">
    <text evidence="8">The sequence shown here is derived from an EMBL/GenBank/DDBJ whole genome shotgun (WGS) entry which is preliminary data.</text>
</comment>